<feature type="compositionally biased region" description="Low complexity" evidence="1">
    <location>
        <begin position="167"/>
        <end position="195"/>
    </location>
</feature>
<proteinExistence type="predicted"/>
<evidence type="ECO:0000313" key="2">
    <source>
        <dbReference type="EMBL" id="GJT68617.1"/>
    </source>
</evidence>
<feature type="compositionally biased region" description="Polar residues" evidence="1">
    <location>
        <begin position="208"/>
        <end position="217"/>
    </location>
</feature>
<reference evidence="2" key="1">
    <citation type="journal article" date="2022" name="Int. J. Mol. Sci.">
        <title>Draft Genome of Tanacetum Coccineum: Genomic Comparison of Closely Related Tanacetum-Family Plants.</title>
        <authorList>
            <person name="Yamashiro T."/>
            <person name="Shiraishi A."/>
            <person name="Nakayama K."/>
            <person name="Satake H."/>
        </authorList>
    </citation>
    <scope>NUCLEOTIDE SEQUENCE</scope>
</reference>
<protein>
    <submittedName>
        <fullName evidence="2">Uncharacterized protein</fullName>
    </submittedName>
</protein>
<sequence length="246" mass="24811">MSRRRFSVDAQWTLRGRCRCATAAGAPRRRSGSVAEGSSAGRCGAMARLGARKAYGVSGRRRRAAAVGSKQGAAPAASARRDAGAQSNFSGGAGPGRLRKRRGCLAGAAASSAASRLGSESDERVGGDKGGQGRSGGLGGSGNFGNAQERAEAGGAARAARARGSRRQVGGAVAAESSGLDSVGSSGVVRGASVSAPTSSRALRAGAQGSSRPQTRLQGLGLERGWALRGRGYTAEIDRGRVREWR</sequence>
<comment type="caution">
    <text evidence="2">The sequence shown here is derived from an EMBL/GenBank/DDBJ whole genome shotgun (WGS) entry which is preliminary data.</text>
</comment>
<feature type="compositionally biased region" description="Gly residues" evidence="1">
    <location>
        <begin position="128"/>
        <end position="143"/>
    </location>
</feature>
<feature type="compositionally biased region" description="Low complexity" evidence="1">
    <location>
        <begin position="144"/>
        <end position="159"/>
    </location>
</feature>
<evidence type="ECO:0000313" key="3">
    <source>
        <dbReference type="Proteomes" id="UP001151760"/>
    </source>
</evidence>
<organism evidence="2 3">
    <name type="scientific">Tanacetum coccineum</name>
    <dbReference type="NCBI Taxonomy" id="301880"/>
    <lineage>
        <taxon>Eukaryota</taxon>
        <taxon>Viridiplantae</taxon>
        <taxon>Streptophyta</taxon>
        <taxon>Embryophyta</taxon>
        <taxon>Tracheophyta</taxon>
        <taxon>Spermatophyta</taxon>
        <taxon>Magnoliopsida</taxon>
        <taxon>eudicotyledons</taxon>
        <taxon>Gunneridae</taxon>
        <taxon>Pentapetalae</taxon>
        <taxon>asterids</taxon>
        <taxon>campanulids</taxon>
        <taxon>Asterales</taxon>
        <taxon>Asteraceae</taxon>
        <taxon>Asteroideae</taxon>
        <taxon>Anthemideae</taxon>
        <taxon>Anthemidinae</taxon>
        <taxon>Tanacetum</taxon>
    </lineage>
</organism>
<feature type="compositionally biased region" description="Low complexity" evidence="1">
    <location>
        <begin position="65"/>
        <end position="78"/>
    </location>
</feature>
<reference evidence="2" key="2">
    <citation type="submission" date="2022-01" db="EMBL/GenBank/DDBJ databases">
        <authorList>
            <person name="Yamashiro T."/>
            <person name="Shiraishi A."/>
            <person name="Satake H."/>
            <person name="Nakayama K."/>
        </authorList>
    </citation>
    <scope>NUCLEOTIDE SEQUENCE</scope>
</reference>
<evidence type="ECO:0000256" key="1">
    <source>
        <dbReference type="SAM" id="MobiDB-lite"/>
    </source>
</evidence>
<dbReference type="Proteomes" id="UP001151760">
    <property type="component" value="Unassembled WGS sequence"/>
</dbReference>
<accession>A0ABQ5G1B5</accession>
<dbReference type="EMBL" id="BQNB010017915">
    <property type="protein sequence ID" value="GJT68617.1"/>
    <property type="molecule type" value="Genomic_DNA"/>
</dbReference>
<feature type="region of interest" description="Disordered" evidence="1">
    <location>
        <begin position="111"/>
        <end position="218"/>
    </location>
</feature>
<name>A0ABQ5G1B5_9ASTR</name>
<gene>
    <name evidence="2" type="ORF">Tco_1020097</name>
</gene>
<feature type="region of interest" description="Disordered" evidence="1">
    <location>
        <begin position="58"/>
        <end position="97"/>
    </location>
</feature>
<keyword evidence="3" id="KW-1185">Reference proteome</keyword>